<dbReference type="AlphaFoldDB" id="A0A7J6X195"/>
<dbReference type="SUPFAM" id="SSF49493">
    <property type="entry name" value="HSP40/DnaJ peptide-binding domain"/>
    <property type="match status" value="1"/>
</dbReference>
<protein>
    <submittedName>
        <fullName evidence="1">Dnaj-like protein</fullName>
    </submittedName>
</protein>
<dbReference type="OrthoDB" id="550424at2759"/>
<dbReference type="EMBL" id="JABWDY010006770">
    <property type="protein sequence ID" value="KAF5203444.1"/>
    <property type="molecule type" value="Genomic_DNA"/>
</dbReference>
<dbReference type="GO" id="GO:0051082">
    <property type="term" value="F:unfolded protein binding"/>
    <property type="evidence" value="ECO:0007669"/>
    <property type="project" value="InterPro"/>
</dbReference>
<dbReference type="Gene3D" id="2.60.260.20">
    <property type="entry name" value="Urease metallochaperone UreE, N-terminal domain"/>
    <property type="match status" value="1"/>
</dbReference>
<dbReference type="InterPro" id="IPR008971">
    <property type="entry name" value="HSP40/DnaJ_pept-bd"/>
</dbReference>
<dbReference type="SUPFAM" id="SSF57938">
    <property type="entry name" value="DnaJ/Hsp40 cysteine-rich domain"/>
    <property type="match status" value="1"/>
</dbReference>
<sequence>MDPPEGVKERGQDQIYSLKVSLEQLSSGTSKKFPISRYVVCPKCNGNGSKSGASMKCSGCQGTHKKISIRPCPFDPDVDEHILEIGDQITFPGQADEAPDYITGDNSVCSSTQTLISSPYLQCSFNTVFRINIIHVSSVWLLNS</sequence>
<name>A0A7J6X195_THATH</name>
<comment type="caution">
    <text evidence="1">The sequence shown here is derived from an EMBL/GenBank/DDBJ whole genome shotgun (WGS) entry which is preliminary data.</text>
</comment>
<keyword evidence="2" id="KW-1185">Reference proteome</keyword>
<dbReference type="InterPro" id="IPR036410">
    <property type="entry name" value="HSP_DnaJ_Cys-rich_dom_sf"/>
</dbReference>
<dbReference type="InterPro" id="IPR044713">
    <property type="entry name" value="DNJA1/2-like"/>
</dbReference>
<proteinExistence type="predicted"/>
<reference evidence="1 2" key="1">
    <citation type="submission" date="2020-06" db="EMBL/GenBank/DDBJ databases">
        <title>Transcriptomic and genomic resources for Thalictrum thalictroides and T. hernandezii: Facilitating candidate gene discovery in an emerging model plant lineage.</title>
        <authorList>
            <person name="Arias T."/>
            <person name="Riano-Pachon D.M."/>
            <person name="Di Stilio V.S."/>
        </authorList>
    </citation>
    <scope>NUCLEOTIDE SEQUENCE [LARGE SCALE GENOMIC DNA]</scope>
    <source>
        <strain evidence="2">cv. WT478/WT964</strain>
        <tissue evidence="1">Leaves</tissue>
    </source>
</reference>
<dbReference type="PANTHER" id="PTHR43888">
    <property type="entry name" value="DNAJ-LIKE-2, ISOFORM A-RELATED"/>
    <property type="match status" value="1"/>
</dbReference>
<evidence type="ECO:0000313" key="2">
    <source>
        <dbReference type="Proteomes" id="UP000554482"/>
    </source>
</evidence>
<evidence type="ECO:0000313" key="1">
    <source>
        <dbReference type="EMBL" id="KAF5203444.1"/>
    </source>
</evidence>
<dbReference type="Proteomes" id="UP000554482">
    <property type="component" value="Unassembled WGS sequence"/>
</dbReference>
<dbReference type="GO" id="GO:0030544">
    <property type="term" value="F:Hsp70 protein binding"/>
    <property type="evidence" value="ECO:0007669"/>
    <property type="project" value="InterPro"/>
</dbReference>
<gene>
    <name evidence="1" type="ORF">FRX31_006968</name>
</gene>
<accession>A0A7J6X195</accession>
<dbReference type="GO" id="GO:0006457">
    <property type="term" value="P:protein folding"/>
    <property type="evidence" value="ECO:0007669"/>
    <property type="project" value="InterPro"/>
</dbReference>
<organism evidence="1 2">
    <name type="scientific">Thalictrum thalictroides</name>
    <name type="common">Rue-anemone</name>
    <name type="synonym">Anemone thalictroides</name>
    <dbReference type="NCBI Taxonomy" id="46969"/>
    <lineage>
        <taxon>Eukaryota</taxon>
        <taxon>Viridiplantae</taxon>
        <taxon>Streptophyta</taxon>
        <taxon>Embryophyta</taxon>
        <taxon>Tracheophyta</taxon>
        <taxon>Spermatophyta</taxon>
        <taxon>Magnoliopsida</taxon>
        <taxon>Ranunculales</taxon>
        <taxon>Ranunculaceae</taxon>
        <taxon>Thalictroideae</taxon>
        <taxon>Thalictrum</taxon>
    </lineage>
</organism>